<dbReference type="InterPro" id="IPR051477">
    <property type="entry name" value="Expansin_CellWall"/>
</dbReference>
<gene>
    <name evidence="4" type="ORF">FOMPIDRAFT_160517</name>
</gene>
<proteinExistence type="predicted"/>
<evidence type="ECO:0000256" key="3">
    <source>
        <dbReference type="SAM" id="SignalP"/>
    </source>
</evidence>
<protein>
    <recommendedName>
        <fullName evidence="6">RlpA-like protein double-psi beta-barrel domain-containing protein</fullName>
    </recommendedName>
</protein>
<organism evidence="4 5">
    <name type="scientific">Fomitopsis schrenkii</name>
    <name type="common">Brown rot fungus</name>
    <dbReference type="NCBI Taxonomy" id="2126942"/>
    <lineage>
        <taxon>Eukaryota</taxon>
        <taxon>Fungi</taxon>
        <taxon>Dikarya</taxon>
        <taxon>Basidiomycota</taxon>
        <taxon>Agaricomycotina</taxon>
        <taxon>Agaricomycetes</taxon>
        <taxon>Polyporales</taxon>
        <taxon>Fomitopsis</taxon>
    </lineage>
</organism>
<dbReference type="CDD" id="cd22191">
    <property type="entry name" value="DPBB_RlpA_EXP_N-like"/>
    <property type="match status" value="1"/>
</dbReference>
<dbReference type="AlphaFoldDB" id="S8EI78"/>
<evidence type="ECO:0000313" key="4">
    <source>
        <dbReference type="EMBL" id="EPT03938.1"/>
    </source>
</evidence>
<keyword evidence="5" id="KW-1185">Reference proteome</keyword>
<dbReference type="SUPFAM" id="SSF50685">
    <property type="entry name" value="Barwin-like endoglucanases"/>
    <property type="match status" value="1"/>
</dbReference>
<reference evidence="4 5" key="1">
    <citation type="journal article" date="2012" name="Science">
        <title>The Paleozoic origin of enzymatic lignin decomposition reconstructed from 31 fungal genomes.</title>
        <authorList>
            <person name="Floudas D."/>
            <person name="Binder M."/>
            <person name="Riley R."/>
            <person name="Barry K."/>
            <person name="Blanchette R.A."/>
            <person name="Henrissat B."/>
            <person name="Martinez A.T."/>
            <person name="Otillar R."/>
            <person name="Spatafora J.W."/>
            <person name="Yadav J.S."/>
            <person name="Aerts A."/>
            <person name="Benoit I."/>
            <person name="Boyd A."/>
            <person name="Carlson A."/>
            <person name="Copeland A."/>
            <person name="Coutinho P.M."/>
            <person name="de Vries R.P."/>
            <person name="Ferreira P."/>
            <person name="Findley K."/>
            <person name="Foster B."/>
            <person name="Gaskell J."/>
            <person name="Glotzer D."/>
            <person name="Gorecki P."/>
            <person name="Heitman J."/>
            <person name="Hesse C."/>
            <person name="Hori C."/>
            <person name="Igarashi K."/>
            <person name="Jurgens J.A."/>
            <person name="Kallen N."/>
            <person name="Kersten P."/>
            <person name="Kohler A."/>
            <person name="Kuees U."/>
            <person name="Kumar T.K.A."/>
            <person name="Kuo A."/>
            <person name="LaButti K."/>
            <person name="Larrondo L.F."/>
            <person name="Lindquist E."/>
            <person name="Ling A."/>
            <person name="Lombard V."/>
            <person name="Lucas S."/>
            <person name="Lundell T."/>
            <person name="Martin R."/>
            <person name="McLaughlin D.J."/>
            <person name="Morgenstern I."/>
            <person name="Morin E."/>
            <person name="Murat C."/>
            <person name="Nagy L.G."/>
            <person name="Nolan M."/>
            <person name="Ohm R.A."/>
            <person name="Patyshakuliyeva A."/>
            <person name="Rokas A."/>
            <person name="Ruiz-Duenas F.J."/>
            <person name="Sabat G."/>
            <person name="Salamov A."/>
            <person name="Samejima M."/>
            <person name="Schmutz J."/>
            <person name="Slot J.C."/>
            <person name="St John F."/>
            <person name="Stenlid J."/>
            <person name="Sun H."/>
            <person name="Sun S."/>
            <person name="Syed K."/>
            <person name="Tsang A."/>
            <person name="Wiebenga A."/>
            <person name="Young D."/>
            <person name="Pisabarro A."/>
            <person name="Eastwood D.C."/>
            <person name="Martin F."/>
            <person name="Cullen D."/>
            <person name="Grigoriev I.V."/>
            <person name="Hibbett D.S."/>
        </authorList>
    </citation>
    <scope>NUCLEOTIDE SEQUENCE</scope>
    <source>
        <strain evidence="5">FP-58527</strain>
    </source>
</reference>
<dbReference type="InParanoid" id="S8EI78"/>
<dbReference type="EMBL" id="KE504128">
    <property type="protein sequence ID" value="EPT03938.1"/>
    <property type="molecule type" value="Genomic_DNA"/>
</dbReference>
<feature type="compositionally biased region" description="Polar residues" evidence="2">
    <location>
        <begin position="68"/>
        <end position="84"/>
    </location>
</feature>
<dbReference type="OrthoDB" id="623670at2759"/>
<name>S8EI78_FOMSC</name>
<feature type="region of interest" description="Disordered" evidence="2">
    <location>
        <begin position="123"/>
        <end position="170"/>
    </location>
</feature>
<dbReference type="STRING" id="743788.S8EI78"/>
<evidence type="ECO:0000313" key="5">
    <source>
        <dbReference type="Proteomes" id="UP000015241"/>
    </source>
</evidence>
<dbReference type="Proteomes" id="UP000015241">
    <property type="component" value="Unassembled WGS sequence"/>
</dbReference>
<dbReference type="InterPro" id="IPR036908">
    <property type="entry name" value="RlpA-like_sf"/>
</dbReference>
<accession>S8EI78</accession>
<evidence type="ECO:0000256" key="2">
    <source>
        <dbReference type="SAM" id="MobiDB-lite"/>
    </source>
</evidence>
<dbReference type="PANTHER" id="PTHR31836">
    <property type="match status" value="1"/>
</dbReference>
<keyword evidence="1 3" id="KW-0732">Signal</keyword>
<dbReference type="PANTHER" id="PTHR31836:SF28">
    <property type="entry name" value="SRCR DOMAIN-CONTAINING PROTEIN-RELATED"/>
    <property type="match status" value="1"/>
</dbReference>
<sequence length="280" mass="29168">MMFAKTAIALALALSATALTVPHHGANSGHRRALAHRAQLVEPELLKVPEVVPRPKRKRSLGRRCAPANSTATASIDPSATSGVGNLGSSVPIDTSSIFVTPTTSWVAPTESSSSWVDTTSWVAPTTSEAPPPTTTEAPAPTTTEAPAPTTTEAPAPTTTAASSGSGPSWLYGTQSGDGTFYDAGLGACGITNTDSDYIIAVSWDLFDNYPGYDGENPNTNPVCGKKITATYEDKSVEVTVTDRCTGCDATSLDFTPTAFQNLASLATGRIYGMTWMWSS</sequence>
<feature type="compositionally biased region" description="Low complexity" evidence="2">
    <location>
        <begin position="123"/>
        <end position="164"/>
    </location>
</feature>
<dbReference type="HOGENOM" id="CLU_047639_2_0_1"/>
<feature type="chain" id="PRO_5004563056" description="RlpA-like protein double-psi beta-barrel domain-containing protein" evidence="3">
    <location>
        <begin position="19"/>
        <end position="280"/>
    </location>
</feature>
<dbReference type="Gene3D" id="2.40.40.10">
    <property type="entry name" value="RlpA-like domain"/>
    <property type="match status" value="1"/>
</dbReference>
<evidence type="ECO:0008006" key="6">
    <source>
        <dbReference type="Google" id="ProtNLM"/>
    </source>
</evidence>
<dbReference type="eggNOG" id="ENOG502S6X4">
    <property type="taxonomic scope" value="Eukaryota"/>
</dbReference>
<evidence type="ECO:0000256" key="1">
    <source>
        <dbReference type="ARBA" id="ARBA00022729"/>
    </source>
</evidence>
<feature type="region of interest" description="Disordered" evidence="2">
    <location>
        <begin position="55"/>
        <end position="84"/>
    </location>
</feature>
<feature type="signal peptide" evidence="3">
    <location>
        <begin position="1"/>
        <end position="18"/>
    </location>
</feature>